<evidence type="ECO:0000256" key="1">
    <source>
        <dbReference type="SAM" id="Phobius"/>
    </source>
</evidence>
<evidence type="ECO:0000313" key="2">
    <source>
        <dbReference type="EMBL" id="HEM66497.1"/>
    </source>
</evidence>
<keyword evidence="1" id="KW-0812">Transmembrane</keyword>
<keyword evidence="1" id="KW-1133">Transmembrane helix</keyword>
<reference evidence="2" key="1">
    <citation type="journal article" date="2020" name="mSystems">
        <title>Genome- and Community-Level Interaction Insights into Carbon Utilization and Element Cycling Functions of Hydrothermarchaeota in Hydrothermal Sediment.</title>
        <authorList>
            <person name="Zhou Z."/>
            <person name="Liu Y."/>
            <person name="Xu W."/>
            <person name="Pan J."/>
            <person name="Luo Z.H."/>
            <person name="Li M."/>
        </authorList>
    </citation>
    <scope>NUCLEOTIDE SEQUENCE [LARGE SCALE GENOMIC DNA]</scope>
    <source>
        <strain evidence="2">SpSt-125</strain>
    </source>
</reference>
<gene>
    <name evidence="2" type="ORF">ENO26_02845</name>
</gene>
<organism evidence="2">
    <name type="scientific">Ignisphaera aggregans</name>
    <dbReference type="NCBI Taxonomy" id="334771"/>
    <lineage>
        <taxon>Archaea</taxon>
        <taxon>Thermoproteota</taxon>
        <taxon>Thermoprotei</taxon>
        <taxon>Desulfurococcales</taxon>
        <taxon>Desulfurococcaceae</taxon>
        <taxon>Ignisphaera</taxon>
    </lineage>
</organism>
<comment type="caution">
    <text evidence="2">The sequence shown here is derived from an EMBL/GenBank/DDBJ whole genome shotgun (WGS) entry which is preliminary data.</text>
</comment>
<proteinExistence type="predicted"/>
<protein>
    <submittedName>
        <fullName evidence="2">Uncharacterized protein</fullName>
    </submittedName>
</protein>
<sequence>MRKEKFFAIHALWTSSIARLATILVNTASAYIPILHILVILLPQLPVTQLLEIPLVHIDRETHAKSLQP</sequence>
<name>A0A7J2U2H0_9CREN</name>
<keyword evidence="1" id="KW-0472">Membrane</keyword>
<dbReference type="EMBL" id="DSEU01000017">
    <property type="protein sequence ID" value="HEM66497.1"/>
    <property type="molecule type" value="Genomic_DNA"/>
</dbReference>
<accession>A0A7J2U2H0</accession>
<feature type="transmembrane region" description="Helical" evidence="1">
    <location>
        <begin position="20"/>
        <end position="42"/>
    </location>
</feature>
<dbReference type="AlphaFoldDB" id="A0A7J2U2H0"/>